<evidence type="ECO:0000313" key="4">
    <source>
        <dbReference type="Proteomes" id="UP000502502"/>
    </source>
</evidence>
<dbReference type="Proteomes" id="UP000502502">
    <property type="component" value="Chromosome"/>
</dbReference>
<evidence type="ECO:0000259" key="2">
    <source>
        <dbReference type="Pfam" id="PF14534"/>
    </source>
</evidence>
<evidence type="ECO:0000313" key="3">
    <source>
        <dbReference type="EMBL" id="QIL01621.1"/>
    </source>
</evidence>
<reference evidence="3 4" key="1">
    <citation type="submission" date="2020-03" db="EMBL/GenBank/DDBJ databases">
        <title>Sphingomonas sp. nov., isolated from fish.</title>
        <authorList>
            <person name="Hyun D.-W."/>
            <person name="Bae J.-W."/>
        </authorList>
    </citation>
    <scope>NUCLEOTIDE SEQUENCE [LARGE SCALE GENOMIC DNA]</scope>
    <source>
        <strain evidence="3 4">HDW15C</strain>
    </source>
</reference>
<dbReference type="EMBL" id="CP049871">
    <property type="protein sequence ID" value="QIL01621.1"/>
    <property type="molecule type" value="Genomic_DNA"/>
</dbReference>
<dbReference type="Pfam" id="PF14534">
    <property type="entry name" value="DUF4440"/>
    <property type="match status" value="1"/>
</dbReference>
<feature type="chain" id="PRO_5026270991" evidence="1">
    <location>
        <begin position="19"/>
        <end position="167"/>
    </location>
</feature>
<feature type="domain" description="DUF4440" evidence="2">
    <location>
        <begin position="36"/>
        <end position="146"/>
    </location>
</feature>
<dbReference type="InterPro" id="IPR032710">
    <property type="entry name" value="NTF2-like_dom_sf"/>
</dbReference>
<dbReference type="RefSeq" id="WP_166092341.1">
    <property type="nucleotide sequence ID" value="NZ_CP049871.1"/>
</dbReference>
<feature type="signal peptide" evidence="1">
    <location>
        <begin position="1"/>
        <end position="18"/>
    </location>
</feature>
<keyword evidence="4" id="KW-1185">Reference proteome</keyword>
<sequence>MNALLIAAAAAALQPAPATPQALAPPPADAAIVAEIRKLEHDWGQAFVKRDFAFIDRIVAPEFRLAGVTDAGQERLTFRAEWMRNSRAFQHEAFAVEVVDVAVAGDTAVALAQGLWRVKRRPDRPAEAMRFAVTDTWVRRGGQWQVIYRYSHRLPQAPWPPAPKPAP</sequence>
<dbReference type="Gene3D" id="3.10.450.50">
    <property type="match status" value="1"/>
</dbReference>
<accession>A0A6G7ZKW7</accession>
<keyword evidence="1" id="KW-0732">Signal</keyword>
<dbReference type="KEGG" id="ssin:G7078_01665"/>
<proteinExistence type="predicted"/>
<dbReference type="AlphaFoldDB" id="A0A6G7ZKW7"/>
<name>A0A6G7ZKW7_9SPHN</name>
<dbReference type="InterPro" id="IPR027843">
    <property type="entry name" value="DUF4440"/>
</dbReference>
<dbReference type="SUPFAM" id="SSF54427">
    <property type="entry name" value="NTF2-like"/>
    <property type="match status" value="1"/>
</dbReference>
<protein>
    <submittedName>
        <fullName evidence="3">Nuclear transport factor 2 family protein</fullName>
    </submittedName>
</protein>
<evidence type="ECO:0000256" key="1">
    <source>
        <dbReference type="SAM" id="SignalP"/>
    </source>
</evidence>
<organism evidence="3 4">
    <name type="scientific">Sphingomonas sinipercae</name>
    <dbReference type="NCBI Taxonomy" id="2714944"/>
    <lineage>
        <taxon>Bacteria</taxon>
        <taxon>Pseudomonadati</taxon>
        <taxon>Pseudomonadota</taxon>
        <taxon>Alphaproteobacteria</taxon>
        <taxon>Sphingomonadales</taxon>
        <taxon>Sphingomonadaceae</taxon>
        <taxon>Sphingomonas</taxon>
    </lineage>
</organism>
<gene>
    <name evidence="3" type="ORF">G7078_01665</name>
</gene>